<name>A0A089LXY9_9BACL</name>
<feature type="transmembrane region" description="Helical" evidence="2">
    <location>
        <begin position="391"/>
        <end position="415"/>
    </location>
</feature>
<feature type="transmembrane region" description="Helical" evidence="2">
    <location>
        <begin position="140"/>
        <end position="163"/>
    </location>
</feature>
<keyword evidence="2" id="KW-0472">Membrane</keyword>
<keyword evidence="4" id="KW-1185">Reference proteome</keyword>
<dbReference type="HOGENOM" id="CLU_374974_0_0_9"/>
<dbReference type="KEGG" id="pste:PSTEL_24450"/>
<dbReference type="EMBL" id="CP009286">
    <property type="protein sequence ID" value="AIQ65787.1"/>
    <property type="molecule type" value="Genomic_DNA"/>
</dbReference>
<gene>
    <name evidence="3" type="ORF">PSTEL_24450</name>
</gene>
<dbReference type="RefSeq" id="WP_038699115.1">
    <property type="nucleotide sequence ID" value="NZ_CP009286.1"/>
</dbReference>
<feature type="region of interest" description="Disordered" evidence="1">
    <location>
        <begin position="1"/>
        <end position="30"/>
    </location>
</feature>
<keyword evidence="2" id="KW-1133">Transmembrane helix</keyword>
<feature type="transmembrane region" description="Helical" evidence="2">
    <location>
        <begin position="295"/>
        <end position="316"/>
    </location>
</feature>
<feature type="transmembrane region" description="Helical" evidence="2">
    <location>
        <begin position="212"/>
        <end position="230"/>
    </location>
</feature>
<organism evidence="3 4">
    <name type="scientific">Paenibacillus stellifer</name>
    <dbReference type="NCBI Taxonomy" id="169760"/>
    <lineage>
        <taxon>Bacteria</taxon>
        <taxon>Bacillati</taxon>
        <taxon>Bacillota</taxon>
        <taxon>Bacilli</taxon>
        <taxon>Bacillales</taxon>
        <taxon>Paenibacillaceae</taxon>
        <taxon>Paenibacillus</taxon>
    </lineage>
</organism>
<sequence>MTSQPSFERIETELQPESSPTPPAKADDSSRGRAFPVYLHAFTRALTKSLGVSALGLAVLLLLIPVSTAFIPGKSIFDENYTHNQMQYRFYYESLTGVILAAVIAFGAALAVVLFRFMLVKRSSDTYFAQGITRVKQFGLRLLIGVLMLAIVLFIPIMVSLMMNVSAFSGLGYANIAISGAGYMYSGFLIMGIAAFCITALICCMVGTITEAVFFSLLALGAPSIVLYGANSLMKQLLFGNSFGFSASTGTVEVGASLLDKLSGFNPVLFFYQAAKDYCAQYTRFDGFVQPPMHIPLLLAWVAASAAIAALGIWALSKRKAEIAGVSGTNRILGTASTFLLPLFGFAVVLEYGTDMGTGYSILAASLTFIVFFLITELIQKNGSRGLSRGILKLPFGLGVVLVAVVILVTGGFGYSTRIPKIDRIASVQMSYAGSPNYLDGQVGGVSTGGSYYVMSNYTFTTQSDLKTITELHQKLIDGGKGKLALDRENFTDTTVPYDIIVNYTLTNGSHLTRYYDRTKFSVLSDFLALDKTEAVEKQTRRTITGTTESQYWAAGAFRNGLVYLANSNYTNPRQVILSDSQRKELLGHIADDVEAQSLEDRYFPKDQALGIIMFTQDGGQESLKFGYRLENSIIYLTPSFKDTLKYLQDTGLYPYLENTEEIESITLQAYDPYVGMNKSKDPKSPFFLGYIADNDREFIQTKDFGANPIVSDPSKMDELAPLLKNDYYMSGGGYLACVKLKNKNLYVYKFLPAADAPAYLADAGEHQH</sequence>
<evidence type="ECO:0000313" key="3">
    <source>
        <dbReference type="EMBL" id="AIQ65787.1"/>
    </source>
</evidence>
<feature type="transmembrane region" description="Helical" evidence="2">
    <location>
        <begin position="183"/>
        <end position="205"/>
    </location>
</feature>
<evidence type="ECO:0000256" key="2">
    <source>
        <dbReference type="SAM" id="Phobius"/>
    </source>
</evidence>
<feature type="transmembrane region" description="Helical" evidence="2">
    <location>
        <begin position="328"/>
        <end position="348"/>
    </location>
</feature>
<evidence type="ECO:0000256" key="1">
    <source>
        <dbReference type="SAM" id="MobiDB-lite"/>
    </source>
</evidence>
<dbReference type="STRING" id="169760.PSTEL_24450"/>
<dbReference type="AlphaFoldDB" id="A0A089LXY9"/>
<protein>
    <submittedName>
        <fullName evidence="3">Uncharacterized protein</fullName>
    </submittedName>
</protein>
<feature type="transmembrane region" description="Helical" evidence="2">
    <location>
        <begin position="91"/>
        <end position="119"/>
    </location>
</feature>
<dbReference type="OrthoDB" id="2486287at2"/>
<reference evidence="3 4" key="1">
    <citation type="submission" date="2014-08" db="EMBL/GenBank/DDBJ databases">
        <title>Comparative genomics of the Paenibacillus odorifer group.</title>
        <authorList>
            <person name="den Bakker H.C."/>
            <person name="Tsai Y.-C."/>
            <person name="Martin N."/>
            <person name="Korlach J."/>
            <person name="Wiedmann M."/>
        </authorList>
    </citation>
    <scope>NUCLEOTIDE SEQUENCE [LARGE SCALE GENOMIC DNA]</scope>
    <source>
        <strain evidence="3 4">DSM 14472</strain>
    </source>
</reference>
<dbReference type="Proteomes" id="UP000029507">
    <property type="component" value="Chromosome"/>
</dbReference>
<keyword evidence="2" id="KW-0812">Transmembrane</keyword>
<accession>A0A089LXY9</accession>
<feature type="transmembrane region" description="Helical" evidence="2">
    <location>
        <begin position="50"/>
        <end position="71"/>
    </location>
</feature>
<evidence type="ECO:0000313" key="4">
    <source>
        <dbReference type="Proteomes" id="UP000029507"/>
    </source>
</evidence>
<proteinExistence type="predicted"/>
<feature type="transmembrane region" description="Helical" evidence="2">
    <location>
        <begin position="360"/>
        <end position="379"/>
    </location>
</feature>